<feature type="binding site" evidence="10">
    <location>
        <begin position="28"/>
        <end position="32"/>
    </location>
    <ligand>
        <name>substrate</name>
    </ligand>
</feature>
<feature type="active site" description="Proton acceptor" evidence="10">
    <location>
        <position position="253"/>
    </location>
</feature>
<dbReference type="GO" id="GO:0019303">
    <property type="term" value="P:D-ribose catabolic process"/>
    <property type="evidence" value="ECO:0007669"/>
    <property type="project" value="UniProtKB-UniPathway"/>
</dbReference>
<dbReference type="EMBL" id="RPFW01000001">
    <property type="protein sequence ID" value="TVZ07379.1"/>
    <property type="molecule type" value="Genomic_DNA"/>
</dbReference>
<dbReference type="Gene3D" id="3.40.1190.20">
    <property type="match status" value="1"/>
</dbReference>
<gene>
    <name evidence="10" type="primary">deoK</name>
    <name evidence="12" type="ORF">EAS64_01740</name>
</gene>
<dbReference type="InterPro" id="IPR011877">
    <property type="entry name" value="Ribokinase"/>
</dbReference>
<evidence type="ECO:0000313" key="13">
    <source>
        <dbReference type="Proteomes" id="UP000460272"/>
    </source>
</evidence>
<feature type="binding site" evidence="10">
    <location>
        <position position="253"/>
    </location>
    <ligand>
        <name>substrate</name>
    </ligand>
</feature>
<name>A0A6P2C7H7_9ACTN</name>
<evidence type="ECO:0000256" key="1">
    <source>
        <dbReference type="ARBA" id="ARBA00005380"/>
    </source>
</evidence>
<dbReference type="PROSITE" id="PS00584">
    <property type="entry name" value="PFKB_KINASES_2"/>
    <property type="match status" value="1"/>
</dbReference>
<organism evidence="12 13">
    <name type="scientific">Trebonia kvetii</name>
    <dbReference type="NCBI Taxonomy" id="2480626"/>
    <lineage>
        <taxon>Bacteria</taxon>
        <taxon>Bacillati</taxon>
        <taxon>Actinomycetota</taxon>
        <taxon>Actinomycetes</taxon>
        <taxon>Streptosporangiales</taxon>
        <taxon>Treboniaceae</taxon>
        <taxon>Trebonia</taxon>
    </lineage>
</organism>
<evidence type="ECO:0000256" key="8">
    <source>
        <dbReference type="ARBA" id="ARBA00022958"/>
    </source>
</evidence>
<dbReference type="InterPro" id="IPR011611">
    <property type="entry name" value="PfkB_dom"/>
</dbReference>
<dbReference type="InterPro" id="IPR002173">
    <property type="entry name" value="Carboh/pur_kinase_PfkB_CS"/>
</dbReference>
<dbReference type="GO" id="GO:0046872">
    <property type="term" value="F:metal ion binding"/>
    <property type="evidence" value="ECO:0007669"/>
    <property type="project" value="UniProtKB-KW"/>
</dbReference>
<dbReference type="UniPathway" id="UPA00916">
    <property type="reaction ID" value="UER00889"/>
</dbReference>
<feature type="site" description="Important for substrate specificity" evidence="10">
    <location>
        <position position="1"/>
    </location>
</feature>
<keyword evidence="3 10" id="KW-0479">Metal-binding</keyword>
<evidence type="ECO:0000256" key="7">
    <source>
        <dbReference type="ARBA" id="ARBA00022842"/>
    </source>
</evidence>
<feature type="binding site" evidence="10">
    <location>
        <position position="136"/>
    </location>
    <ligand>
        <name>substrate</name>
    </ligand>
</feature>
<feature type="domain" description="Carbohydrate kinase PfkB" evidence="11">
    <location>
        <begin position="10"/>
        <end position="294"/>
    </location>
</feature>
<feature type="binding site" evidence="10">
    <location>
        <begin position="252"/>
        <end position="253"/>
    </location>
    <ligand>
        <name>ATP</name>
        <dbReference type="ChEBI" id="CHEBI:30616"/>
    </ligand>
</feature>
<comment type="cofactor">
    <cofactor evidence="10">
        <name>Mg(2+)</name>
        <dbReference type="ChEBI" id="CHEBI:18420"/>
    </cofactor>
</comment>
<keyword evidence="8 10" id="KW-0630">Potassium</keyword>
<feature type="binding site" evidence="10">
    <location>
        <position position="247"/>
    </location>
    <ligand>
        <name>K(+)</name>
        <dbReference type="ChEBI" id="CHEBI:29103"/>
    </ligand>
</feature>
<dbReference type="InterPro" id="IPR002139">
    <property type="entry name" value="Ribo/fructo_kinase"/>
</dbReference>
<evidence type="ECO:0000256" key="10">
    <source>
        <dbReference type="HAMAP-Rule" id="MF_01987"/>
    </source>
</evidence>
<accession>A0A6P2C7H7</accession>
<dbReference type="GO" id="GO:0005524">
    <property type="term" value="F:ATP binding"/>
    <property type="evidence" value="ECO:0007669"/>
    <property type="project" value="UniProtKB-UniRule"/>
</dbReference>
<keyword evidence="6 10" id="KW-0067">ATP-binding</keyword>
<evidence type="ECO:0000256" key="2">
    <source>
        <dbReference type="ARBA" id="ARBA00022679"/>
    </source>
</evidence>
<dbReference type="InterPro" id="IPR029056">
    <property type="entry name" value="Ribokinase-like"/>
</dbReference>
<proteinExistence type="inferred from homology"/>
<dbReference type="PANTHER" id="PTHR10584:SF166">
    <property type="entry name" value="RIBOKINASE"/>
    <property type="match status" value="1"/>
</dbReference>
<keyword evidence="2 10" id="KW-0808">Transferase</keyword>
<dbReference type="EC" id="2.7.1.229" evidence="10"/>
<evidence type="ECO:0000256" key="9">
    <source>
        <dbReference type="ARBA" id="ARBA00023277"/>
    </source>
</evidence>
<comment type="subcellular location">
    <subcellularLocation>
        <location evidence="10">Cytoplasm</location>
    </subcellularLocation>
</comment>
<dbReference type="Pfam" id="PF00294">
    <property type="entry name" value="PfkB"/>
    <property type="match status" value="1"/>
</dbReference>
<evidence type="ECO:0000256" key="3">
    <source>
        <dbReference type="ARBA" id="ARBA00022723"/>
    </source>
</evidence>
<comment type="caution">
    <text evidence="12">The sequence shown here is derived from an EMBL/GenBank/DDBJ whole genome shotgun (WGS) entry which is preliminary data.</text>
</comment>
<dbReference type="HAMAP" id="MF_01987">
    <property type="entry name" value="Ribokinase"/>
    <property type="match status" value="1"/>
</dbReference>
<dbReference type="Proteomes" id="UP000460272">
    <property type="component" value="Unassembled WGS sequence"/>
</dbReference>
<dbReference type="AlphaFoldDB" id="A0A6P2C7H7"/>
<keyword evidence="9 10" id="KW-0119">Carbohydrate metabolism</keyword>
<evidence type="ECO:0000256" key="5">
    <source>
        <dbReference type="ARBA" id="ARBA00022777"/>
    </source>
</evidence>
<feature type="binding site" evidence="10">
    <location>
        <position position="288"/>
    </location>
    <ligand>
        <name>K(+)</name>
        <dbReference type="ChEBI" id="CHEBI:29103"/>
    </ligand>
</feature>
<sequence length="312" mass="30141">MDIAVAVPALPGPGATVLGGAAVFAPGGKGANQAVAAARLGGAAGMTIAMLGCVGDDEFGAALRQALRAEGVDDTGVRVAAGVPTGIAMITVDQAGENMITVAPGANRETGAAELDRLAQEPRLPGAPSVLVISAEVPTAVIRAALNQEGRLTVLNLAPAPPAPGAAALLAAHPDWLVVNESEAAAILGRPVSGLTEAATAAADLVQAGARNAVVTAGAAGSAYRATTIEQNQSGGTVAAFPVTAVDTVGAGDTFVGALAVALAAGIGPADAVTAAAAAAATAVTREGTQTGMPRPADVHAATGYRWPLLAP</sequence>
<comment type="subunit">
    <text evidence="10">Homodimer.</text>
</comment>
<keyword evidence="7 10" id="KW-0460">Magnesium</keyword>
<evidence type="ECO:0000313" key="12">
    <source>
        <dbReference type="EMBL" id="TVZ07379.1"/>
    </source>
</evidence>
<dbReference type="OrthoDB" id="9775849at2"/>
<comment type="similarity">
    <text evidence="1">Belongs to the carbohydrate kinase pfkB family.</text>
</comment>
<keyword evidence="10" id="KW-0963">Cytoplasm</keyword>
<evidence type="ECO:0000256" key="4">
    <source>
        <dbReference type="ARBA" id="ARBA00022741"/>
    </source>
</evidence>
<dbReference type="GO" id="GO:0004747">
    <property type="term" value="F:ribokinase activity"/>
    <property type="evidence" value="ECO:0007669"/>
    <property type="project" value="InterPro"/>
</dbReference>
<evidence type="ECO:0000256" key="6">
    <source>
        <dbReference type="ARBA" id="ARBA00022840"/>
    </source>
</evidence>
<keyword evidence="13" id="KW-1185">Reference proteome</keyword>
<reference evidence="12 13" key="1">
    <citation type="submission" date="2018-11" db="EMBL/GenBank/DDBJ databases">
        <title>Trebonia kvetii gen.nov., sp.nov., a novel acidophilic actinobacterium, and proposal of the new actinobacterial family Treboniaceae fam. nov.</title>
        <authorList>
            <person name="Rapoport D."/>
            <person name="Sagova-Mareckova M."/>
            <person name="Sedlacek I."/>
            <person name="Provaznik J."/>
            <person name="Kralova S."/>
            <person name="Pavlinic D."/>
            <person name="Benes V."/>
            <person name="Kopecky J."/>
        </authorList>
    </citation>
    <scope>NUCLEOTIDE SEQUENCE [LARGE SCALE GENOMIC DNA]</scope>
    <source>
        <strain evidence="12 13">15Tr583</strain>
    </source>
</reference>
<dbReference type="GO" id="GO:0005829">
    <property type="term" value="C:cytosol"/>
    <property type="evidence" value="ECO:0007669"/>
    <property type="project" value="TreeGrafter"/>
</dbReference>
<feature type="binding site" evidence="10">
    <location>
        <position position="283"/>
    </location>
    <ligand>
        <name>K(+)</name>
        <dbReference type="ChEBI" id="CHEBI:29103"/>
    </ligand>
</feature>
<keyword evidence="4 10" id="KW-0547">Nucleotide-binding</keyword>
<evidence type="ECO:0000259" key="11">
    <source>
        <dbReference type="Pfam" id="PF00294"/>
    </source>
</evidence>
<comment type="similarity">
    <text evidence="10">Belongs to the carbohydrate kinase PfkB family. Deoxyribokinase subfamily.</text>
</comment>
<feature type="binding site" evidence="10">
    <location>
        <begin position="216"/>
        <end position="221"/>
    </location>
    <ligand>
        <name>ATP</name>
        <dbReference type="ChEBI" id="CHEBI:30616"/>
    </ligand>
</feature>
<comment type="catalytic activity">
    <reaction evidence="10">
        <text>2-deoxy-D-ribose + ATP = 2-deoxy-D-ribose 5-phosphate + ADP + H(+)</text>
        <dbReference type="Rhea" id="RHEA:30871"/>
        <dbReference type="ChEBI" id="CHEBI:15378"/>
        <dbReference type="ChEBI" id="CHEBI:30616"/>
        <dbReference type="ChEBI" id="CHEBI:62877"/>
        <dbReference type="ChEBI" id="CHEBI:90761"/>
        <dbReference type="ChEBI" id="CHEBI:456216"/>
        <dbReference type="EC" id="2.7.1.229"/>
    </reaction>
</comment>
<protein>
    <recommendedName>
        <fullName evidence="10">Deoxyribokinase</fullName>
        <shortName evidence="10">dRK</shortName>
        <ecNumber evidence="10">2.7.1.229</ecNumber>
    </recommendedName>
    <alternativeName>
        <fullName evidence="10">ATP:2-deoxy-D-ribose 5-phosphotransferase</fullName>
    </alternativeName>
</protein>
<comment type="function">
    <text evidence="10">Catalyzes the ATP-dependent phosphorylation of 2-deoxy-D-ribose to 2-deoxy-D-ribose 5-phosphate (dRib-5P), allowing the use of deoxyribose as the sole carbon source.</text>
</comment>
<feature type="binding site" evidence="10">
    <location>
        <position position="249"/>
    </location>
    <ligand>
        <name>K(+)</name>
        <dbReference type="ChEBI" id="CHEBI:29103"/>
    </ligand>
</feature>
<feature type="binding site" evidence="10">
    <location>
        <position position="180"/>
    </location>
    <ligand>
        <name>ATP</name>
        <dbReference type="ChEBI" id="CHEBI:30616"/>
    </ligand>
</feature>
<dbReference type="PRINTS" id="PR00990">
    <property type="entry name" value="RIBOKINASE"/>
</dbReference>
<dbReference type="SUPFAM" id="SSF53613">
    <property type="entry name" value="Ribokinase-like"/>
    <property type="match status" value="1"/>
</dbReference>
<feature type="binding site" evidence="10">
    <location>
        <position position="286"/>
    </location>
    <ligand>
        <name>K(+)</name>
        <dbReference type="ChEBI" id="CHEBI:29103"/>
    </ligand>
</feature>
<dbReference type="PANTHER" id="PTHR10584">
    <property type="entry name" value="SUGAR KINASE"/>
    <property type="match status" value="1"/>
</dbReference>
<comment type="caution">
    <text evidence="10">Lacks conserved residue(s) required for the propagation of feature annotation.</text>
</comment>
<keyword evidence="5 10" id="KW-0418">Kinase</keyword>